<name>A0ABR8KJ90_9NOSO</name>
<dbReference type="Proteomes" id="UP000637383">
    <property type="component" value="Unassembled WGS sequence"/>
</dbReference>
<proteinExistence type="predicted"/>
<reference evidence="3 4" key="1">
    <citation type="journal article" date="2020" name="ISME J.">
        <title>Comparative genomics reveals insights into cyanobacterial evolution and habitat adaptation.</title>
        <authorList>
            <person name="Chen M.Y."/>
            <person name="Teng W.K."/>
            <person name="Zhao L."/>
            <person name="Hu C.X."/>
            <person name="Zhou Y.K."/>
            <person name="Han B.P."/>
            <person name="Song L.R."/>
            <person name="Shu W.S."/>
        </authorList>
    </citation>
    <scope>NUCLEOTIDE SEQUENCE [LARGE SCALE GENOMIC DNA]</scope>
    <source>
        <strain evidence="3 4">FACHB-159</strain>
    </source>
</reference>
<evidence type="ECO:0000313" key="4">
    <source>
        <dbReference type="Proteomes" id="UP000637383"/>
    </source>
</evidence>
<evidence type="ECO:0000259" key="2">
    <source>
        <dbReference type="Pfam" id="PF19975"/>
    </source>
</evidence>
<comment type="caution">
    <text evidence="3">The sequence shown here is derived from an EMBL/GenBank/DDBJ whole genome shotgun (WGS) entry which is preliminary data.</text>
</comment>
<gene>
    <name evidence="3" type="ORF">H6H03_34235</name>
</gene>
<evidence type="ECO:0000313" key="3">
    <source>
        <dbReference type="EMBL" id="MBD2738873.1"/>
    </source>
</evidence>
<keyword evidence="4" id="KW-1185">Reference proteome</keyword>
<evidence type="ECO:0000256" key="1">
    <source>
        <dbReference type="SAM" id="Coils"/>
    </source>
</evidence>
<feature type="domain" description="Double-GTPase 1" evidence="2">
    <location>
        <begin position="7"/>
        <end position="127"/>
    </location>
</feature>
<dbReference type="SUPFAM" id="SSF52540">
    <property type="entry name" value="P-loop containing nucleoside triphosphate hydrolases"/>
    <property type="match status" value="1"/>
</dbReference>
<dbReference type="Gene3D" id="3.40.50.300">
    <property type="entry name" value="P-loop containing nucleotide triphosphate hydrolases"/>
    <property type="match status" value="1"/>
</dbReference>
<dbReference type="EMBL" id="JACJTU010000061">
    <property type="protein sequence ID" value="MBD2738873.1"/>
    <property type="molecule type" value="Genomic_DNA"/>
</dbReference>
<sequence length="378" mass="43580">MDNYNVIMIGPSGAGKTVFLASMYKLLSIQRGYTSFFLEVDPEQRKLLNDKYTQIAGPGEWPAPTQFREISEWYFRVCIENDSFQKFPAFQFTYLDYAGERIVDTRSNEESVSDFEIKLKNADAILGILDGRKILSLMGDEDDGQVFVLRELANILQIIQQTQSPIHFVLSKWDLLNGKYTLKEIRDRLMDNDDFRELVKKRGQKVPIRLIPVSSVGMGFAELQPDGEMRKIRGAQAKPFQVEIPIACVLPDQLTSQLQKIKEKELKIQSKSIESEPDLTIWDILGEWVGSGLRKLRDYLRNEYQFSDILLKMLIDYAEMGASEKRKDAAQRAEKLRQEKENSLKLVQNEKTAIEHALRSFLYLISTLERDFPDSTLI</sequence>
<organism evidence="3 4">
    <name type="scientific">Nostoc paludosum FACHB-159</name>
    <dbReference type="NCBI Taxonomy" id="2692908"/>
    <lineage>
        <taxon>Bacteria</taxon>
        <taxon>Bacillati</taxon>
        <taxon>Cyanobacteriota</taxon>
        <taxon>Cyanophyceae</taxon>
        <taxon>Nostocales</taxon>
        <taxon>Nostocaceae</taxon>
        <taxon>Nostoc</taxon>
    </lineage>
</organism>
<feature type="coiled-coil region" evidence="1">
    <location>
        <begin position="319"/>
        <end position="353"/>
    </location>
</feature>
<dbReference type="RefSeq" id="WP_190959394.1">
    <property type="nucleotide sequence ID" value="NZ_JACJTU010000061.1"/>
</dbReference>
<dbReference type="InterPro" id="IPR045530">
    <property type="entry name" value="DO-GTPase1"/>
</dbReference>
<dbReference type="InterPro" id="IPR027417">
    <property type="entry name" value="P-loop_NTPase"/>
</dbReference>
<accession>A0ABR8KJ90</accession>
<dbReference type="Pfam" id="PF19975">
    <property type="entry name" value="DO-GTPase1"/>
    <property type="match status" value="1"/>
</dbReference>
<protein>
    <recommendedName>
        <fullName evidence="2">Double-GTPase 1 domain-containing protein</fullName>
    </recommendedName>
</protein>
<keyword evidence="1" id="KW-0175">Coiled coil</keyword>